<dbReference type="Gene3D" id="2.60.120.920">
    <property type="match status" value="1"/>
</dbReference>
<dbReference type="PROSITE" id="PS50188">
    <property type="entry name" value="B302_SPRY"/>
    <property type="match status" value="1"/>
</dbReference>
<dbReference type="WBParaSite" id="GPLIN_001059400">
    <property type="protein sequence ID" value="GPLIN_001059400"/>
    <property type="gene ID" value="GPLIN_001059400"/>
</dbReference>
<organism evidence="2 3">
    <name type="scientific">Globodera pallida</name>
    <name type="common">Potato cyst nematode worm</name>
    <name type="synonym">Heterodera pallida</name>
    <dbReference type="NCBI Taxonomy" id="36090"/>
    <lineage>
        <taxon>Eukaryota</taxon>
        <taxon>Metazoa</taxon>
        <taxon>Ecdysozoa</taxon>
        <taxon>Nematoda</taxon>
        <taxon>Chromadorea</taxon>
        <taxon>Rhabditida</taxon>
        <taxon>Tylenchina</taxon>
        <taxon>Tylenchomorpha</taxon>
        <taxon>Tylenchoidea</taxon>
        <taxon>Heteroderidae</taxon>
        <taxon>Heteroderinae</taxon>
        <taxon>Globodera</taxon>
    </lineage>
</organism>
<name>A0A183CCJ3_GLOPA</name>
<dbReference type="PANTHER" id="PTHR12864">
    <property type="entry name" value="RAN BINDING PROTEIN 9-RELATED"/>
    <property type="match status" value="1"/>
</dbReference>
<keyword evidence="2" id="KW-1185">Reference proteome</keyword>
<evidence type="ECO:0000313" key="2">
    <source>
        <dbReference type="Proteomes" id="UP000050741"/>
    </source>
</evidence>
<accession>A0A183CCJ3</accession>
<reference evidence="2" key="2">
    <citation type="submission" date="2014-05" db="EMBL/GenBank/DDBJ databases">
        <title>The genome and life-stage specific transcriptomes of Globodera pallida elucidate key aspects of plant parasitism by a cyst nematode.</title>
        <authorList>
            <person name="Cotton J.A."/>
            <person name="Lilley C.J."/>
            <person name="Jones L.M."/>
            <person name="Kikuchi T."/>
            <person name="Reid A.J."/>
            <person name="Thorpe P."/>
            <person name="Tsai I.J."/>
            <person name="Beasley H."/>
            <person name="Blok V."/>
            <person name="Cock P.J.A."/>
            <person name="Van den Akker S.E."/>
            <person name="Holroyd N."/>
            <person name="Hunt M."/>
            <person name="Mantelin S."/>
            <person name="Naghra H."/>
            <person name="Pain A."/>
            <person name="Palomares-Rius J.E."/>
            <person name="Zarowiecki M."/>
            <person name="Berriman M."/>
            <person name="Jones J.T."/>
            <person name="Urwin P.E."/>
        </authorList>
    </citation>
    <scope>NUCLEOTIDE SEQUENCE [LARGE SCALE GENOMIC DNA]</scope>
    <source>
        <strain evidence="2">Lindley</strain>
    </source>
</reference>
<feature type="domain" description="B30.2/SPRY" evidence="1">
    <location>
        <begin position="1"/>
        <end position="174"/>
    </location>
</feature>
<dbReference type="InterPro" id="IPR013320">
    <property type="entry name" value="ConA-like_dom_sf"/>
</dbReference>
<dbReference type="Pfam" id="PF00622">
    <property type="entry name" value="SPRY"/>
    <property type="match status" value="1"/>
</dbReference>
<dbReference type="SUPFAM" id="SSF49899">
    <property type="entry name" value="Concanavalin A-like lectins/glucanases"/>
    <property type="match status" value="1"/>
</dbReference>
<dbReference type="InterPro" id="IPR001870">
    <property type="entry name" value="B30.2/SPRY"/>
</dbReference>
<dbReference type="InterPro" id="IPR003877">
    <property type="entry name" value="SPRY_dom"/>
</dbReference>
<dbReference type="SMART" id="SM00449">
    <property type="entry name" value="SPRY"/>
    <property type="match status" value="1"/>
</dbReference>
<dbReference type="InterPro" id="IPR043136">
    <property type="entry name" value="B30.2/SPRY_sf"/>
</dbReference>
<dbReference type="AlphaFoldDB" id="A0A183CCJ3"/>
<protein>
    <submittedName>
        <fullName evidence="3">B30.2/SPRY domain-containing protein</fullName>
    </submittedName>
</protein>
<proteinExistence type="predicted"/>
<evidence type="ECO:0000313" key="3">
    <source>
        <dbReference type="WBParaSite" id="GPLIN_001059400"/>
    </source>
</evidence>
<sequence length="177" mass="19272">MHNRWDSTACHGGLKLIEPKRLVVQYNGEANSGWSSVFAEKPMSKTPYFEVTIVEKKGNIMIGLATKQMPLNNPVGGHEGTYGYVSCGYFMGHEVDGCANFNGRPYIKGKPSFGVGDVVGCGVNLKNGQIIYTLNGERLDTDGLLVDSGADLFPCVSLSVYGNKIEANFGPDFKYKF</sequence>
<reference evidence="3" key="3">
    <citation type="submission" date="2016-06" db="UniProtKB">
        <authorList>
            <consortium name="WormBaseParasite"/>
        </authorList>
    </citation>
    <scope>IDENTIFICATION</scope>
</reference>
<dbReference type="Proteomes" id="UP000050741">
    <property type="component" value="Unassembled WGS sequence"/>
</dbReference>
<dbReference type="InterPro" id="IPR044736">
    <property type="entry name" value="Gid1/RanBPM/SPLA_SPRY"/>
</dbReference>
<reference evidence="2" key="1">
    <citation type="submission" date="2013-12" db="EMBL/GenBank/DDBJ databases">
        <authorList>
            <person name="Aslett M."/>
        </authorList>
    </citation>
    <scope>NUCLEOTIDE SEQUENCE [LARGE SCALE GENOMIC DNA]</scope>
    <source>
        <strain evidence="2">Lindley</strain>
    </source>
</reference>
<evidence type="ECO:0000259" key="1">
    <source>
        <dbReference type="PROSITE" id="PS50188"/>
    </source>
</evidence>
<dbReference type="InterPro" id="IPR050618">
    <property type="entry name" value="Ubq-SigPath_Reg"/>
</dbReference>
<dbReference type="CDD" id="cd12885">
    <property type="entry name" value="SPRY_RanBP_like"/>
    <property type="match status" value="1"/>
</dbReference>